<dbReference type="Gene3D" id="1.25.40.10">
    <property type="entry name" value="Tetratricopeptide repeat domain"/>
    <property type="match status" value="1"/>
</dbReference>
<dbReference type="SUPFAM" id="SSF48452">
    <property type="entry name" value="TPR-like"/>
    <property type="match status" value="1"/>
</dbReference>
<name>A0A6S6S6T2_9BACT</name>
<sequence>MAKVSLNTLLTRAEEQFTLGKYENALRTYGLLLTEYPSDSDAQIGVYLCDIGLESAEEAQALFDYYQIIKNEQSDAREVMVNLLATLDVSQGQVAEILNTNEDKAEYKDGIGYEDFLKFIDERGDFKRAFEDIMFSTRVILKNKEEYILFVSVLIERGQVELATQFLDSLSNSFANDQEIYTLYHKLEAYKKQNNKQ</sequence>
<dbReference type="InterPro" id="IPR011990">
    <property type="entry name" value="TPR-like_helical_dom_sf"/>
</dbReference>
<gene>
    <name evidence="1" type="ORF">HELGO_WM2069</name>
</gene>
<reference evidence="1" key="1">
    <citation type="submission" date="2020-01" db="EMBL/GenBank/DDBJ databases">
        <authorList>
            <person name="Meier V. D."/>
            <person name="Meier V D."/>
        </authorList>
    </citation>
    <scope>NUCLEOTIDE SEQUENCE</scope>
    <source>
        <strain evidence="1">HLG_WM_MAG_04</strain>
    </source>
</reference>
<dbReference type="EMBL" id="CACVAX010000006">
    <property type="protein sequence ID" value="CAA6801976.1"/>
    <property type="molecule type" value="Genomic_DNA"/>
</dbReference>
<proteinExistence type="predicted"/>
<organism evidence="1">
    <name type="scientific">uncultured Sulfurovum sp</name>
    <dbReference type="NCBI Taxonomy" id="269237"/>
    <lineage>
        <taxon>Bacteria</taxon>
        <taxon>Pseudomonadati</taxon>
        <taxon>Campylobacterota</taxon>
        <taxon>Epsilonproteobacteria</taxon>
        <taxon>Campylobacterales</taxon>
        <taxon>Sulfurovaceae</taxon>
        <taxon>Sulfurovum</taxon>
        <taxon>environmental samples</taxon>
    </lineage>
</organism>
<evidence type="ECO:0008006" key="2">
    <source>
        <dbReference type="Google" id="ProtNLM"/>
    </source>
</evidence>
<evidence type="ECO:0000313" key="1">
    <source>
        <dbReference type="EMBL" id="CAA6801976.1"/>
    </source>
</evidence>
<dbReference type="AlphaFoldDB" id="A0A6S6S6T2"/>
<accession>A0A6S6S6T2</accession>
<protein>
    <recommendedName>
        <fullName evidence="2">Tetratricopeptide repeat protein</fullName>
    </recommendedName>
</protein>